<dbReference type="Gene3D" id="3.40.190.10">
    <property type="entry name" value="Periplasmic binding protein-like II"/>
    <property type="match status" value="3"/>
</dbReference>
<feature type="signal peptide" evidence="2">
    <location>
        <begin position="1"/>
        <end position="23"/>
    </location>
</feature>
<accession>A0AAP5H241</accession>
<proteinExistence type="predicted"/>
<dbReference type="EMBL" id="JAVDTR010000007">
    <property type="protein sequence ID" value="MDR6724497.1"/>
    <property type="molecule type" value="Genomic_DNA"/>
</dbReference>
<reference evidence="3" key="1">
    <citation type="submission" date="2023-07" db="EMBL/GenBank/DDBJ databases">
        <title>Sorghum-associated microbial communities from plants grown in Nebraska, USA.</title>
        <authorList>
            <person name="Schachtman D."/>
        </authorList>
    </citation>
    <scope>NUCLEOTIDE SEQUENCE</scope>
    <source>
        <strain evidence="3">BE80</strain>
    </source>
</reference>
<evidence type="ECO:0000256" key="2">
    <source>
        <dbReference type="SAM" id="SignalP"/>
    </source>
</evidence>
<keyword evidence="1 2" id="KW-0732">Signal</keyword>
<gene>
    <name evidence="3" type="ORF">J2W91_002965</name>
</gene>
<dbReference type="AlphaFoldDB" id="A0AAP5H241"/>
<dbReference type="PANTHER" id="PTHR43649">
    <property type="entry name" value="ARABINOSE-BINDING PROTEIN-RELATED"/>
    <property type="match status" value="1"/>
</dbReference>
<feature type="chain" id="PRO_5043049615" evidence="2">
    <location>
        <begin position="24"/>
        <end position="558"/>
    </location>
</feature>
<dbReference type="InterPro" id="IPR050490">
    <property type="entry name" value="Bact_solute-bd_prot1"/>
</dbReference>
<dbReference type="RefSeq" id="WP_310140799.1">
    <property type="nucleotide sequence ID" value="NZ_JAVDTR010000007.1"/>
</dbReference>
<dbReference type="Proteomes" id="UP001254832">
    <property type="component" value="Unassembled WGS sequence"/>
</dbReference>
<comment type="caution">
    <text evidence="3">The sequence shown here is derived from an EMBL/GenBank/DDBJ whole genome shotgun (WGS) entry which is preliminary data.</text>
</comment>
<protein>
    <submittedName>
        <fullName evidence="3">Aldouronate transport system substrate-binding protein</fullName>
    </submittedName>
</protein>
<dbReference type="SUPFAM" id="SSF53850">
    <property type="entry name" value="Periplasmic binding protein-like II"/>
    <property type="match status" value="1"/>
</dbReference>
<dbReference type="PANTHER" id="PTHR43649:SF33">
    <property type="entry name" value="POLYGALACTURONAN_RHAMNOGALACTURONAN-BINDING PROTEIN YTCQ"/>
    <property type="match status" value="1"/>
</dbReference>
<dbReference type="PROSITE" id="PS51257">
    <property type="entry name" value="PROKAR_LIPOPROTEIN"/>
    <property type="match status" value="1"/>
</dbReference>
<sequence length="558" mass="61695">MTNKKRKVFSFAVVMMLSVSLLAGCSSNNANKVSNNEGVSTATNPPSDPMAKYDPPIELTVAISIADAIADGFSEEKWENSEWIKAYRDELGIIVKPLWYTKGADAGKQKMSVAIASGDIPDLVGASLENLATLSKTNLYTDLTDVYKNYGTPLTKEIITEEGNTALESATFGGKLIAIPSTSSSIDSASFLWGRQDWLEKLGLPNPKTTDELYSALKAVVEQDPDGNGKKDTVGLMLSKDFLTPGLAEAIGLFNAFDAYPKTWVRGTDGKLVYGSAQPEVKDALAYLNKLYSEGLIEKDFGAKDSGKAAELAAAGRVGFNFGQMWNGMYPLQQTKDNFPDSNWMAYPIVSKDAQPANPQIQLNVENYYVMRSGYEHPEAIMKLINFWTELNYGDTSSEEYNRFLGPEPAPGHHYAVAKAWKAKKNLQGHLNITEAFKTGDASNLNAEEKGYYDNIQKYKDGDNANAQYEKVFGETGSFKYMNEYVNQDLFKMNEFYGAPTAAMKNRLKTIEQAVIEYYTKVIMGSDSLDNFDKFVDQLNKLGLEEVTKEVNDWDAAK</sequence>
<evidence type="ECO:0000256" key="1">
    <source>
        <dbReference type="ARBA" id="ARBA00022729"/>
    </source>
</evidence>
<evidence type="ECO:0000313" key="3">
    <source>
        <dbReference type="EMBL" id="MDR6724497.1"/>
    </source>
</evidence>
<evidence type="ECO:0000313" key="4">
    <source>
        <dbReference type="Proteomes" id="UP001254832"/>
    </source>
</evidence>
<organism evidence="3 4">
    <name type="scientific">Paenibacillus amylolyticus</name>
    <dbReference type="NCBI Taxonomy" id="1451"/>
    <lineage>
        <taxon>Bacteria</taxon>
        <taxon>Bacillati</taxon>
        <taxon>Bacillota</taxon>
        <taxon>Bacilli</taxon>
        <taxon>Bacillales</taxon>
        <taxon>Paenibacillaceae</taxon>
        <taxon>Paenibacillus</taxon>
    </lineage>
</organism>
<name>A0AAP5H241_PAEAM</name>